<accession>A0A837IRF1</accession>
<proteinExistence type="predicted"/>
<evidence type="ECO:0000313" key="2">
    <source>
        <dbReference type="Proteomes" id="UP000035618"/>
    </source>
</evidence>
<dbReference type="EMBL" id="JHAJ01000113">
    <property type="protein sequence ID" value="KLA44834.1"/>
    <property type="molecule type" value="Genomic_DNA"/>
</dbReference>
<organism evidence="1 2">
    <name type="scientific">Ligilactobacillus ruminis</name>
    <dbReference type="NCBI Taxonomy" id="1623"/>
    <lineage>
        <taxon>Bacteria</taxon>
        <taxon>Bacillati</taxon>
        <taxon>Bacillota</taxon>
        <taxon>Bacilli</taxon>
        <taxon>Lactobacillales</taxon>
        <taxon>Lactobacillaceae</taxon>
        <taxon>Ligilactobacillus</taxon>
    </lineage>
</organism>
<dbReference type="AlphaFoldDB" id="A0A837IRF1"/>
<gene>
    <name evidence="1" type="ORF">LRB_1602</name>
</gene>
<comment type="caution">
    <text evidence="1">The sequence shown here is derived from an EMBL/GenBank/DDBJ whole genome shotgun (WGS) entry which is preliminary data.</text>
</comment>
<dbReference type="Proteomes" id="UP000035618">
    <property type="component" value="Unassembled WGS sequence"/>
</dbReference>
<name>A0A837IRF1_9LACO</name>
<protein>
    <submittedName>
        <fullName evidence="1">Uncharacterized protein</fullName>
    </submittedName>
</protein>
<sequence length="57" mass="6733">MGVLLFQIGQKRSNFNLSLKIAQMLKYQRSEFFVKFSTVHRLLNQYVKMAYGQNAVF</sequence>
<reference evidence="1 2" key="1">
    <citation type="journal article" date="2015" name="BMC Microbiol.">
        <title>Lactobacillus ruminis strains cluster according to their mammalian gut source.</title>
        <authorList>
            <person name="O' Donnell M.M."/>
            <person name="Harris H.M."/>
            <person name="Lynch D.B."/>
            <person name="Ross R.P."/>
            <person name="O'Toole P.W."/>
        </authorList>
    </citation>
    <scope>NUCLEOTIDE SEQUENCE [LARGE SCALE GENOMIC DNA]</scope>
    <source>
        <strain evidence="1 2">ATCC 27780</strain>
    </source>
</reference>
<evidence type="ECO:0000313" key="1">
    <source>
        <dbReference type="EMBL" id="KLA44834.1"/>
    </source>
</evidence>